<evidence type="ECO:0000313" key="10">
    <source>
        <dbReference type="EMBL" id="CAF3626031.1"/>
    </source>
</evidence>
<comment type="subcellular location">
    <subcellularLocation>
        <location evidence="1">Nucleus</location>
    </subcellularLocation>
</comment>
<evidence type="ECO:0000256" key="2">
    <source>
        <dbReference type="ARBA" id="ARBA00022676"/>
    </source>
</evidence>
<dbReference type="PROSITE" id="PS51154">
    <property type="entry name" value="MACRO"/>
    <property type="match status" value="1"/>
</dbReference>
<evidence type="ECO:0000313" key="12">
    <source>
        <dbReference type="Proteomes" id="UP000663829"/>
    </source>
</evidence>
<reference evidence="9" key="1">
    <citation type="submission" date="2021-02" db="EMBL/GenBank/DDBJ databases">
        <authorList>
            <person name="Nowell W R."/>
        </authorList>
    </citation>
    <scope>NUCLEOTIDE SEQUENCE</scope>
</reference>
<feature type="compositionally biased region" description="Low complexity" evidence="6">
    <location>
        <begin position="498"/>
        <end position="515"/>
    </location>
</feature>
<dbReference type="EMBL" id="CAJNOK010002022">
    <property type="protein sequence ID" value="CAF0841077.1"/>
    <property type="molecule type" value="Genomic_DNA"/>
</dbReference>
<keyword evidence="3" id="KW-0808">Transferase</keyword>
<dbReference type="Proteomes" id="UP000682733">
    <property type="component" value="Unassembled WGS sequence"/>
</dbReference>
<dbReference type="GO" id="GO:0003714">
    <property type="term" value="F:transcription corepressor activity"/>
    <property type="evidence" value="ECO:0007669"/>
    <property type="project" value="TreeGrafter"/>
</dbReference>
<evidence type="ECO:0000256" key="5">
    <source>
        <dbReference type="ARBA" id="ARBA00023242"/>
    </source>
</evidence>
<dbReference type="SUPFAM" id="SSF52949">
    <property type="entry name" value="Macro domain-like"/>
    <property type="match status" value="1"/>
</dbReference>
<dbReference type="GO" id="GO:0010629">
    <property type="term" value="P:negative regulation of gene expression"/>
    <property type="evidence" value="ECO:0007669"/>
    <property type="project" value="TreeGrafter"/>
</dbReference>
<dbReference type="Gene3D" id="3.40.220.10">
    <property type="entry name" value="Leucine Aminopeptidase, subunit E, domain 1"/>
    <property type="match status" value="1"/>
</dbReference>
<evidence type="ECO:0000256" key="6">
    <source>
        <dbReference type="SAM" id="MobiDB-lite"/>
    </source>
</evidence>
<dbReference type="PANTHER" id="PTHR14453:SF67">
    <property type="entry name" value="POLY [ADP-RIBOSE] POLYMERASE"/>
    <property type="match status" value="1"/>
</dbReference>
<feature type="region of interest" description="Disordered" evidence="6">
    <location>
        <begin position="492"/>
        <end position="537"/>
    </location>
</feature>
<keyword evidence="4" id="KW-0520">NAD</keyword>
<comment type="caution">
    <text evidence="9">The sequence shown here is derived from an EMBL/GenBank/DDBJ whole genome shotgun (WGS) entry which is preliminary data.</text>
</comment>
<dbReference type="GO" id="GO:0016757">
    <property type="term" value="F:glycosyltransferase activity"/>
    <property type="evidence" value="ECO:0007669"/>
    <property type="project" value="UniProtKB-KW"/>
</dbReference>
<dbReference type="OrthoDB" id="6133115at2759"/>
<evidence type="ECO:0000256" key="1">
    <source>
        <dbReference type="ARBA" id="ARBA00004123"/>
    </source>
</evidence>
<evidence type="ECO:0000256" key="4">
    <source>
        <dbReference type="ARBA" id="ARBA00023027"/>
    </source>
</evidence>
<dbReference type="EMBL" id="CAJOBC010002939">
    <property type="protein sequence ID" value="CAF3759217.1"/>
    <property type="molecule type" value="Genomic_DNA"/>
</dbReference>
<keyword evidence="12" id="KW-1185">Reference proteome</keyword>
<evidence type="ECO:0000313" key="8">
    <source>
        <dbReference type="EMBL" id="CAF0841077.1"/>
    </source>
</evidence>
<evidence type="ECO:0000259" key="7">
    <source>
        <dbReference type="PROSITE" id="PS51154"/>
    </source>
</evidence>
<accession>A0A814FZL6</accession>
<keyword evidence="2" id="KW-0328">Glycosyltransferase</keyword>
<name>A0A814FZL6_9BILA</name>
<feature type="region of interest" description="Disordered" evidence="6">
    <location>
        <begin position="172"/>
        <end position="206"/>
    </location>
</feature>
<dbReference type="PANTHER" id="PTHR14453">
    <property type="entry name" value="PARP/ZINC FINGER CCCH TYPE DOMAIN CONTAINING PROTEIN"/>
    <property type="match status" value="1"/>
</dbReference>
<feature type="compositionally biased region" description="Polar residues" evidence="6">
    <location>
        <begin position="686"/>
        <end position="700"/>
    </location>
</feature>
<feature type="compositionally biased region" description="Basic and acidic residues" evidence="6">
    <location>
        <begin position="516"/>
        <end position="537"/>
    </location>
</feature>
<dbReference type="InterPro" id="IPR052056">
    <property type="entry name" value="Mono-ARTD/PARP"/>
</dbReference>
<feature type="region of interest" description="Disordered" evidence="6">
    <location>
        <begin position="683"/>
        <end position="702"/>
    </location>
</feature>
<dbReference type="EMBL" id="CAJNOQ010002939">
    <property type="protein sequence ID" value="CAF0987017.1"/>
    <property type="molecule type" value="Genomic_DNA"/>
</dbReference>
<dbReference type="SMART" id="SM00506">
    <property type="entry name" value="A1pp"/>
    <property type="match status" value="1"/>
</dbReference>
<dbReference type="Proteomes" id="UP000681722">
    <property type="component" value="Unassembled WGS sequence"/>
</dbReference>
<dbReference type="AlphaFoldDB" id="A0A814FZL6"/>
<evidence type="ECO:0000313" key="9">
    <source>
        <dbReference type="EMBL" id="CAF0987017.1"/>
    </source>
</evidence>
<evidence type="ECO:0000256" key="3">
    <source>
        <dbReference type="ARBA" id="ARBA00022679"/>
    </source>
</evidence>
<protein>
    <recommendedName>
        <fullName evidence="7">Macro domain-containing protein</fullName>
    </recommendedName>
</protein>
<dbReference type="Proteomes" id="UP000663829">
    <property type="component" value="Unassembled WGS sequence"/>
</dbReference>
<keyword evidence="5" id="KW-0539">Nucleus</keyword>
<proteinExistence type="predicted"/>
<dbReference type="InterPro" id="IPR002589">
    <property type="entry name" value="Macro_dom"/>
</dbReference>
<dbReference type="InterPro" id="IPR043472">
    <property type="entry name" value="Macro_dom-like"/>
</dbReference>
<organism evidence="9 12">
    <name type="scientific">Didymodactylos carnosus</name>
    <dbReference type="NCBI Taxonomy" id="1234261"/>
    <lineage>
        <taxon>Eukaryota</taxon>
        <taxon>Metazoa</taxon>
        <taxon>Spiralia</taxon>
        <taxon>Gnathifera</taxon>
        <taxon>Rotifera</taxon>
        <taxon>Eurotatoria</taxon>
        <taxon>Bdelloidea</taxon>
        <taxon>Philodinida</taxon>
        <taxon>Philodinidae</taxon>
        <taxon>Didymodactylos</taxon>
    </lineage>
</organism>
<evidence type="ECO:0000313" key="11">
    <source>
        <dbReference type="EMBL" id="CAF3759217.1"/>
    </source>
</evidence>
<dbReference type="GO" id="GO:0005737">
    <property type="term" value="C:cytoplasm"/>
    <property type="evidence" value="ECO:0007669"/>
    <property type="project" value="TreeGrafter"/>
</dbReference>
<sequence length="1263" mass="145149">MELLNDILRVLVTQKKIEITVKELCHTLNCTEEALQKQLSTQKLLKLCLNKGGIYTIKFQPENLCLCEGFLNGDCYNKSCPHLHVCRFGQNCKSLKPSQSEDSERFICKFPHKLSDRVNNTFILKDNKCLEIDQVALLDLLRLHREYDSKRVNLGEKSSSLVNIDKQSLNNYPLHPKTTGKTNGLQIKDSKTSTMSSLRETSEENIRRQNDTICKSSDTTTLPKIPDGQTSTNSNKTRQIDVIIPSEKFAPNMDFEMVELILDNKCKGNGSVKQIVNETADENYRRYTIEFDNRQSVDQLLTHPVITYANVELKIKRTLRQIDKQSFTLKILTDTKLDPSRVELYVEALVGKPTIVTDMTNSSNNENFNEQILLIKCEQQIDFEKVHKVYSLKNKLQNKVIRIGEVYEADTIEVGFVNEQQITLDLLKLVFGSLWSDVFCFTITNNGINVDIELINFDCLNKWLLESHKFEKEFELFMRPIIDLVDEQCDKTDDQKQESQQQQQQLSPLLSQSQRKQSEKNYNNDEKSEQEKQERKTGKEVNIYLKQEWAVVAAHPVFQTELIQYIKAQLNCDIEVHDNIVTTNNLHFYSNTRFQTPESILVNRINNFMQYFQSRECKLKNSELNILKEHSQVLSYKKMKDNIYFVIGRNNLINKLFPTQNRLSSIQQSTSVDSLSSIKIKETNEQRSSIQEQTDSQQSPFIDKDKPLHSMEKIHYPIENSSHLQFFSLQKFEERLKYYLQCTFKVNMTVIRDTKIVLEITGRNNDICSARDAIGNLFLSLQIKIFDDKTAGNWTIKIPDSIYVIQEYLNKNDIICICQHSTKKGITVSYFSNSPQFGLDPTQIDDILNIFLSLSSQISSSSTKLLKKWQEYEKIIHDRPDYNKNICFASEPHAIHLFGLPDIVKEVHSTFENLKKDLEPKLCKTTLNPNQINYLLKVCHDKLKVLEKQHSDDSVEITSKLQNSEFKAPIDLHEKIKLFLLENSQIDITRFDIKCPQSLSQTQKQRFDDVAQKFHCLLEMKIEQTQTQSQHTNSSSTLSSTTTTTNVNIHQGTIHVRSGDLTTQSVDAVVVCSTSDVLRKAIIDVAGRQVNDEFTNQSSVSSKIIETSSGSLPCKRILFIPWTPHQKDQNMLQKSIRTFVSDAVVHALNIGCTSIAFPAIGCGKFGVPADFIADIMIDEAENLLMKYPSKFSISFVLLPQQRPVYNEFCKQLNALRTKRTNPAHQQHPMDSSPQNVLKITLISSASNTNNVKKCRQELQQLIQ</sequence>
<gene>
    <name evidence="9" type="ORF">GPM918_LOCUS13055</name>
    <name evidence="8" type="ORF">OVA965_LOCUS6647</name>
    <name evidence="11" type="ORF">SRO942_LOCUS13055</name>
    <name evidence="10" type="ORF">TMI583_LOCUS6643</name>
</gene>
<dbReference type="EMBL" id="CAJOBA010002022">
    <property type="protein sequence ID" value="CAF3626031.1"/>
    <property type="molecule type" value="Genomic_DNA"/>
</dbReference>
<dbReference type="Pfam" id="PF01661">
    <property type="entry name" value="Macro"/>
    <property type="match status" value="1"/>
</dbReference>
<feature type="domain" description="Macro" evidence="7">
    <location>
        <begin position="1041"/>
        <end position="1195"/>
    </location>
</feature>
<dbReference type="GO" id="GO:0005634">
    <property type="term" value="C:nucleus"/>
    <property type="evidence" value="ECO:0007669"/>
    <property type="project" value="UniProtKB-SubCell"/>
</dbReference>
<dbReference type="Proteomes" id="UP000677228">
    <property type="component" value="Unassembled WGS sequence"/>
</dbReference>